<protein>
    <submittedName>
        <fullName evidence="1">Uncharacterized protein</fullName>
    </submittedName>
</protein>
<keyword evidence="2" id="KW-1185">Reference proteome</keyword>
<dbReference type="Proteomes" id="UP000002038">
    <property type="component" value="Unassembled WGS sequence"/>
</dbReference>
<dbReference type="RefSeq" id="XP_031575895.1">
    <property type="nucleotide sequence ID" value="XM_031724152.1"/>
</dbReference>
<evidence type="ECO:0000313" key="1">
    <source>
        <dbReference type="EMBL" id="OAT03931.1"/>
    </source>
</evidence>
<organism evidence="1 2">
    <name type="scientific">Blastomyces gilchristii (strain SLH14081)</name>
    <name type="common">Blastomyces dermatitidis</name>
    <dbReference type="NCBI Taxonomy" id="559298"/>
    <lineage>
        <taxon>Eukaryota</taxon>
        <taxon>Fungi</taxon>
        <taxon>Dikarya</taxon>
        <taxon>Ascomycota</taxon>
        <taxon>Pezizomycotina</taxon>
        <taxon>Eurotiomycetes</taxon>
        <taxon>Eurotiomycetidae</taxon>
        <taxon>Onygenales</taxon>
        <taxon>Ajellomycetaceae</taxon>
        <taxon>Blastomyces</taxon>
    </lineage>
</organism>
<dbReference type="AlphaFoldDB" id="A0A179UAB9"/>
<sequence length="132" mass="14354">MLSRGQFPAPHVAAGEESVDISDICKSVGNDGFQSLVQHAEKSDWLVHFELCVVVFSWLSEGYCDGIFEMSGTVALFKTCIEEFMKAEKEDIKCLVQDSVGDAISSRGLVRGDSAHCLLNLCCGSEERTTVG</sequence>
<dbReference type="GeneID" id="42528360"/>
<evidence type="ECO:0000313" key="2">
    <source>
        <dbReference type="Proteomes" id="UP000002038"/>
    </source>
</evidence>
<dbReference type="VEuPathDB" id="FungiDB:BDBG_16147"/>
<gene>
    <name evidence="1" type="ORF">BDBG_16147</name>
</gene>
<accession>A0A179UAB9</accession>
<reference evidence="2" key="1">
    <citation type="journal article" date="2015" name="PLoS Genet.">
        <title>The dynamic genome and transcriptome of the human fungal pathogen Blastomyces and close relative Emmonsia.</title>
        <authorList>
            <person name="Munoz J.F."/>
            <person name="Gauthier G.M."/>
            <person name="Desjardins C.A."/>
            <person name="Gallo J.E."/>
            <person name="Holder J."/>
            <person name="Sullivan T.D."/>
            <person name="Marty A.J."/>
            <person name="Carmen J.C."/>
            <person name="Chen Z."/>
            <person name="Ding L."/>
            <person name="Gujja S."/>
            <person name="Magrini V."/>
            <person name="Misas E."/>
            <person name="Mitreva M."/>
            <person name="Priest M."/>
            <person name="Saif S."/>
            <person name="Whiston E.A."/>
            <person name="Young S."/>
            <person name="Zeng Q."/>
            <person name="Goldman W.E."/>
            <person name="Mardis E.R."/>
            <person name="Taylor J.W."/>
            <person name="McEwen J.G."/>
            <person name="Clay O.K."/>
            <person name="Klein B.S."/>
            <person name="Cuomo C.A."/>
        </authorList>
    </citation>
    <scope>NUCLEOTIDE SEQUENCE [LARGE SCALE GENOMIC DNA]</scope>
    <source>
        <strain evidence="2">SLH14081</strain>
    </source>
</reference>
<proteinExistence type="predicted"/>
<dbReference type="EMBL" id="GG657448">
    <property type="protein sequence ID" value="OAT03931.1"/>
    <property type="molecule type" value="Genomic_DNA"/>
</dbReference>
<name>A0A179UAB9_BLAGS</name>
<dbReference type="KEGG" id="bgh:BDBG_16147"/>